<name>A0ABV7BYU8_9PROT</name>
<evidence type="ECO:0000313" key="1">
    <source>
        <dbReference type="EMBL" id="MFC3002891.1"/>
    </source>
</evidence>
<sequence>MPLPSAFLAQQTSNTSGTGTLNLVLADARFRSFLTAVGGAARIVYRISRSGTTEWEIGIGAYDGGTPGTLTRSTVIANHLGTTALVSFGSGTKDVQLLSLPNQQRQTDFSSTTTAALADLGGLLRFTGSASCTLNLPAVATVPVNTGYTIVNQGTLGAVVTIDPSGSETINGVLGQFVFANEACEIRSTGSSWICMGLASMALVSTGTIATSVVDIALPGSGSLGPERFVLELDHVDIQTDNQQILLRTSSDGGSSYASGASDYLRSAIFNSGASSVNSGAAASSSIIIGSNMDNASLLCGRYDIWAGGGSGPERFQLQGMAYAPESTGALLEGGMVAGKRQDDARVTNIRLLASSGDLVSGTWRVYAIRT</sequence>
<reference evidence="2" key="1">
    <citation type="journal article" date="2019" name="Int. J. Syst. Evol. Microbiol.">
        <title>The Global Catalogue of Microorganisms (GCM) 10K type strain sequencing project: providing services to taxonomists for standard genome sequencing and annotation.</title>
        <authorList>
            <consortium name="The Broad Institute Genomics Platform"/>
            <consortium name="The Broad Institute Genome Sequencing Center for Infectious Disease"/>
            <person name="Wu L."/>
            <person name="Ma J."/>
        </authorList>
    </citation>
    <scope>NUCLEOTIDE SEQUENCE [LARGE SCALE GENOMIC DNA]</scope>
    <source>
        <strain evidence="2">CGMCC 1.16855</strain>
    </source>
</reference>
<dbReference type="RefSeq" id="WP_216839127.1">
    <property type="nucleotide sequence ID" value="NZ_JAFNJS010000008.1"/>
</dbReference>
<dbReference type="EMBL" id="JBHRSB010000008">
    <property type="protein sequence ID" value="MFC3002891.1"/>
    <property type="molecule type" value="Genomic_DNA"/>
</dbReference>
<evidence type="ECO:0000313" key="2">
    <source>
        <dbReference type="Proteomes" id="UP001595420"/>
    </source>
</evidence>
<organism evidence="1 2">
    <name type="scientific">Falsiroseomonas tokyonensis</name>
    <dbReference type="NCBI Taxonomy" id="430521"/>
    <lineage>
        <taxon>Bacteria</taxon>
        <taxon>Pseudomonadati</taxon>
        <taxon>Pseudomonadota</taxon>
        <taxon>Alphaproteobacteria</taxon>
        <taxon>Acetobacterales</taxon>
        <taxon>Roseomonadaceae</taxon>
        <taxon>Falsiroseomonas</taxon>
    </lineage>
</organism>
<dbReference type="Proteomes" id="UP001595420">
    <property type="component" value="Unassembled WGS sequence"/>
</dbReference>
<proteinExistence type="predicted"/>
<keyword evidence="2" id="KW-1185">Reference proteome</keyword>
<gene>
    <name evidence="1" type="ORF">ACFOD3_23535</name>
</gene>
<comment type="caution">
    <text evidence="1">The sequence shown here is derived from an EMBL/GenBank/DDBJ whole genome shotgun (WGS) entry which is preliminary data.</text>
</comment>
<protein>
    <submittedName>
        <fullName evidence="1">Uncharacterized protein</fullName>
    </submittedName>
</protein>
<accession>A0ABV7BYU8</accession>